<keyword evidence="1" id="KW-0732">Signal</keyword>
<gene>
    <name evidence="2" type="ORF">WA026_019179</name>
</gene>
<evidence type="ECO:0000256" key="1">
    <source>
        <dbReference type="SAM" id="SignalP"/>
    </source>
</evidence>
<sequence>MRTYVACVLVVAFLQVAASLTLDVPNYAILRQIIDLRQRSLGKKFAFSNAQFGNSVLMVKNNIAIETSNIADLLVQLSNVVDTAVAEANAAGKSIDSCVSAVGTRTSALNQTEINLVENFRNSYKLELN</sequence>
<reference evidence="2 3" key="1">
    <citation type="submission" date="2023-03" db="EMBL/GenBank/DDBJ databases">
        <title>Genome insight into feeding habits of ladybird beetles.</title>
        <authorList>
            <person name="Li H.-S."/>
            <person name="Huang Y.-H."/>
            <person name="Pang H."/>
        </authorList>
    </citation>
    <scope>NUCLEOTIDE SEQUENCE [LARGE SCALE GENOMIC DNA]</scope>
    <source>
        <strain evidence="2">SYSU_2023b</strain>
        <tissue evidence="2">Whole body</tissue>
    </source>
</reference>
<accession>A0AAW1V0G3</accession>
<keyword evidence="3" id="KW-1185">Reference proteome</keyword>
<evidence type="ECO:0000313" key="2">
    <source>
        <dbReference type="EMBL" id="KAK9886920.1"/>
    </source>
</evidence>
<comment type="caution">
    <text evidence="2">The sequence shown here is derived from an EMBL/GenBank/DDBJ whole genome shotgun (WGS) entry which is preliminary data.</text>
</comment>
<name>A0AAW1V0G3_9CUCU</name>
<evidence type="ECO:0000313" key="3">
    <source>
        <dbReference type="Proteomes" id="UP001431783"/>
    </source>
</evidence>
<feature type="chain" id="PRO_5043587314" evidence="1">
    <location>
        <begin position="20"/>
        <end position="129"/>
    </location>
</feature>
<protein>
    <submittedName>
        <fullName evidence="2">Uncharacterized protein</fullName>
    </submittedName>
</protein>
<dbReference type="EMBL" id="JARQZJ010000103">
    <property type="protein sequence ID" value="KAK9886920.1"/>
    <property type="molecule type" value="Genomic_DNA"/>
</dbReference>
<feature type="signal peptide" evidence="1">
    <location>
        <begin position="1"/>
        <end position="19"/>
    </location>
</feature>
<dbReference type="AlphaFoldDB" id="A0AAW1V0G3"/>
<dbReference type="Proteomes" id="UP001431783">
    <property type="component" value="Unassembled WGS sequence"/>
</dbReference>
<organism evidence="2 3">
    <name type="scientific">Henosepilachna vigintioctopunctata</name>
    <dbReference type="NCBI Taxonomy" id="420089"/>
    <lineage>
        <taxon>Eukaryota</taxon>
        <taxon>Metazoa</taxon>
        <taxon>Ecdysozoa</taxon>
        <taxon>Arthropoda</taxon>
        <taxon>Hexapoda</taxon>
        <taxon>Insecta</taxon>
        <taxon>Pterygota</taxon>
        <taxon>Neoptera</taxon>
        <taxon>Endopterygota</taxon>
        <taxon>Coleoptera</taxon>
        <taxon>Polyphaga</taxon>
        <taxon>Cucujiformia</taxon>
        <taxon>Coccinelloidea</taxon>
        <taxon>Coccinellidae</taxon>
        <taxon>Epilachninae</taxon>
        <taxon>Epilachnini</taxon>
        <taxon>Henosepilachna</taxon>
    </lineage>
</organism>
<proteinExistence type="predicted"/>